<name>A0A068R7M9_9GAMM</name>
<dbReference type="KEGG" id="xpo:XPG1_3605"/>
<evidence type="ECO:0000313" key="1">
    <source>
        <dbReference type="EMBL" id="CDG23232.1"/>
    </source>
</evidence>
<accession>A0A068R7M9</accession>
<dbReference type="EMBL" id="FO704551">
    <property type="protein sequence ID" value="CDG23232.1"/>
    <property type="molecule type" value="Genomic_DNA"/>
</dbReference>
<keyword evidence="2" id="KW-1185">Reference proteome</keyword>
<protein>
    <submittedName>
        <fullName evidence="1">Uncharacterized protein</fullName>
    </submittedName>
</protein>
<dbReference type="Proteomes" id="UP000032735">
    <property type="component" value="Chromosome"/>
</dbReference>
<reference evidence="1 2" key="1">
    <citation type="submission" date="2013-07" db="EMBL/GenBank/DDBJ databases">
        <authorList>
            <person name="Genoscope - CEA"/>
        </authorList>
    </citation>
    <scope>NUCLEOTIDE SEQUENCE [LARGE SCALE GENOMIC DNA]</scope>
    <source>
        <strain evidence="1 2">G6</strain>
    </source>
</reference>
<gene>
    <name evidence="1" type="ORF">XPG1_3605</name>
</gene>
<dbReference type="AlphaFoldDB" id="A0A068R7M9"/>
<organism evidence="1 2">
    <name type="scientific">Xenorhabdus poinarii G6</name>
    <dbReference type="NCBI Taxonomy" id="1354304"/>
    <lineage>
        <taxon>Bacteria</taxon>
        <taxon>Pseudomonadati</taxon>
        <taxon>Pseudomonadota</taxon>
        <taxon>Gammaproteobacteria</taxon>
        <taxon>Enterobacterales</taxon>
        <taxon>Morganellaceae</taxon>
        <taxon>Xenorhabdus</taxon>
    </lineage>
</organism>
<evidence type="ECO:0000313" key="2">
    <source>
        <dbReference type="Proteomes" id="UP000032735"/>
    </source>
</evidence>
<sequence length="53" mass="6131">MTLLLQKISTIAITLGYGSQCALLRVYLTDFIGKLCQQELQFISNELIFHYFM</sequence>
<dbReference type="STRING" id="1354304.XPG1_3605"/>
<proteinExistence type="predicted"/>
<dbReference type="HOGENOM" id="CLU_3067763_0_0_6"/>